<evidence type="ECO:0000313" key="1">
    <source>
        <dbReference type="EMBL" id="OGZ12622.1"/>
    </source>
</evidence>
<reference evidence="1 2" key="1">
    <citation type="journal article" date="2016" name="Nat. Commun.">
        <title>Thousands of microbial genomes shed light on interconnected biogeochemical processes in an aquifer system.</title>
        <authorList>
            <person name="Anantharaman K."/>
            <person name="Brown C.T."/>
            <person name="Hug L.A."/>
            <person name="Sharon I."/>
            <person name="Castelle C.J."/>
            <person name="Probst A.J."/>
            <person name="Thomas B.C."/>
            <person name="Singh A."/>
            <person name="Wilkins M.J."/>
            <person name="Karaoz U."/>
            <person name="Brodie E.L."/>
            <person name="Williams K.H."/>
            <person name="Hubbard S.S."/>
            <person name="Banfield J.F."/>
        </authorList>
    </citation>
    <scope>NUCLEOTIDE SEQUENCE [LARGE SCALE GENOMIC DNA]</scope>
</reference>
<dbReference type="AlphaFoldDB" id="A0A1G2DGS2"/>
<dbReference type="NCBIfam" id="TIGR04256">
    <property type="entry name" value="GxxExxY"/>
    <property type="match status" value="1"/>
</dbReference>
<dbReference type="Proteomes" id="UP000178099">
    <property type="component" value="Unassembled WGS sequence"/>
</dbReference>
<protein>
    <recommendedName>
        <fullName evidence="3">GxxExxY protein</fullName>
    </recommendedName>
</protein>
<dbReference type="EMBL" id="MHLN01000003">
    <property type="protein sequence ID" value="OGZ12622.1"/>
    <property type="molecule type" value="Genomic_DNA"/>
</dbReference>
<accession>A0A1G2DGS2</accession>
<name>A0A1G2DGS2_9BACT</name>
<dbReference type="InterPro" id="IPR026350">
    <property type="entry name" value="GxxExxY"/>
</dbReference>
<gene>
    <name evidence="1" type="ORF">A3D67_04435</name>
</gene>
<dbReference type="Pfam" id="PF13366">
    <property type="entry name" value="PDDEXK_3"/>
    <property type="match status" value="1"/>
</dbReference>
<sequence length="137" mass="16312">MMNSDKKIMYKDLSYVLQGLFFSVRNDVGSGHKEQIYQKALEKELERNKIAFKREPPIKIYSHSRDFLGLYRPDFLVDSKIILELKAVIFVSRQEIARVYDYLRNSEYELAYLINFASPKLYIKRIIFTNDRKNQCA</sequence>
<evidence type="ECO:0000313" key="2">
    <source>
        <dbReference type="Proteomes" id="UP000178099"/>
    </source>
</evidence>
<evidence type="ECO:0008006" key="3">
    <source>
        <dbReference type="Google" id="ProtNLM"/>
    </source>
</evidence>
<proteinExistence type="predicted"/>
<comment type="caution">
    <text evidence="1">The sequence shown here is derived from an EMBL/GenBank/DDBJ whole genome shotgun (WGS) entry which is preliminary data.</text>
</comment>
<organism evidence="1 2">
    <name type="scientific">Candidatus Lloydbacteria bacterium RIFCSPHIGHO2_02_FULL_51_22</name>
    <dbReference type="NCBI Taxonomy" id="1798663"/>
    <lineage>
        <taxon>Bacteria</taxon>
        <taxon>Candidatus Lloydiibacteriota</taxon>
    </lineage>
</organism>